<dbReference type="InterPro" id="IPR036714">
    <property type="entry name" value="SDH_sf"/>
</dbReference>
<sequence>MIINIKDLKNKIIYRSNYRGTKEMDKLLSSFTKKYINQLNKEELLLLCNMLDYDDENLYKLNQGLQLTIEIKNTKITELFENYNYENE</sequence>
<dbReference type="Proteomes" id="UP001166004">
    <property type="component" value="Unassembled WGS sequence"/>
</dbReference>
<dbReference type="SUPFAM" id="SSF109910">
    <property type="entry name" value="YgfY-like"/>
    <property type="match status" value="1"/>
</dbReference>
<comment type="similarity">
    <text evidence="1">Belongs to the SdhE FAD assembly factor family.</text>
</comment>
<evidence type="ECO:0000313" key="4">
    <source>
        <dbReference type="EMBL" id="NMN68019.1"/>
    </source>
</evidence>
<comment type="caution">
    <text evidence="4">The sequence shown here is derived from an EMBL/GenBank/DDBJ whole genome shotgun (WGS) entry which is preliminary data.</text>
</comment>
<protein>
    <recommendedName>
        <fullName evidence="2">FAD assembly factor SdhE</fullName>
    </recommendedName>
</protein>
<evidence type="ECO:0000256" key="1">
    <source>
        <dbReference type="ARBA" id="ARBA00008571"/>
    </source>
</evidence>
<gene>
    <name evidence="4" type="ORF">VP91_00011770</name>
</gene>
<reference evidence="4 5" key="1">
    <citation type="submission" date="2019-07" db="EMBL/GenBank/DDBJ databases">
        <title>SAR11 Genome Evolution.</title>
        <authorList>
            <person name="Giovannoni S."/>
        </authorList>
    </citation>
    <scope>NUCLEOTIDE SEQUENCE [LARGE SCALE GENOMIC DNA]</scope>
    <source>
        <strain evidence="4 5">HTCC9565</strain>
    </source>
</reference>
<keyword evidence="5" id="KW-1185">Reference proteome</keyword>
<evidence type="ECO:0000313" key="5">
    <source>
        <dbReference type="Proteomes" id="UP001166004"/>
    </source>
</evidence>
<name>A0ABX1T3J8_PELUQ</name>
<accession>A0ABX1T3J8</accession>
<proteinExistence type="inferred from homology"/>
<dbReference type="Gene3D" id="1.10.150.250">
    <property type="entry name" value="Flavinator of succinate dehydrogenase"/>
    <property type="match status" value="1"/>
</dbReference>
<dbReference type="RefSeq" id="WP_169036518.1">
    <property type="nucleotide sequence ID" value="NZ_LANA01000002.1"/>
</dbReference>
<organism evidence="4 5">
    <name type="scientific">Pelagibacter ubique</name>
    <dbReference type="NCBI Taxonomy" id="198252"/>
    <lineage>
        <taxon>Bacteria</taxon>
        <taxon>Pseudomonadati</taxon>
        <taxon>Pseudomonadota</taxon>
        <taxon>Alphaproteobacteria</taxon>
        <taxon>Candidatus Pelagibacterales</taxon>
        <taxon>Candidatus Pelagibacteraceae</taxon>
        <taxon>Candidatus Pelagibacter</taxon>
    </lineage>
</organism>
<keyword evidence="3" id="KW-0143">Chaperone</keyword>
<dbReference type="EMBL" id="LANA01000002">
    <property type="protein sequence ID" value="NMN68019.1"/>
    <property type="molecule type" value="Genomic_DNA"/>
</dbReference>
<evidence type="ECO:0000256" key="3">
    <source>
        <dbReference type="ARBA" id="ARBA00023186"/>
    </source>
</evidence>
<dbReference type="InterPro" id="IPR005631">
    <property type="entry name" value="SDH"/>
</dbReference>
<evidence type="ECO:0000256" key="2">
    <source>
        <dbReference type="ARBA" id="ARBA00019418"/>
    </source>
</evidence>
<dbReference type="Pfam" id="PF03937">
    <property type="entry name" value="Sdh5"/>
    <property type="match status" value="1"/>
</dbReference>